<evidence type="ECO:0000256" key="5">
    <source>
        <dbReference type="RuleBase" id="RU003682"/>
    </source>
</evidence>
<dbReference type="GO" id="GO:0046872">
    <property type="term" value="F:metal ion binding"/>
    <property type="evidence" value="ECO:0007669"/>
    <property type="project" value="UniProtKB-KW"/>
</dbReference>
<evidence type="ECO:0000256" key="2">
    <source>
        <dbReference type="ARBA" id="ARBA00022723"/>
    </source>
</evidence>
<dbReference type="InterPro" id="IPR027443">
    <property type="entry name" value="IPNS-like_sf"/>
</dbReference>
<evidence type="ECO:0000259" key="6">
    <source>
        <dbReference type="PROSITE" id="PS51471"/>
    </source>
</evidence>
<comment type="caution">
    <text evidence="7">The sequence shown here is derived from an EMBL/GenBank/DDBJ whole genome shotgun (WGS) entry which is preliminary data.</text>
</comment>
<sequence length="469" mass="52909">MGVGAHETIHHARDREGEGDLGVVFEAEEGGGEGDAVELEGGVVVLQEELRDQFDVAFVARAFIVNIGDLMERWTNCLYRSTMHRVKQTGKERYSENIYVSFFLPIKECASLEISFSNSRLFPHFDDHLFQETPSELMEHRSGVDVEGHVELHLSVRGAGIAIHHMMEVLAGTEGLGHAGELFDILIGKGRKEMNLPIIDLSSPDPLSTAISIRQACIEYGFFYLVNHGVENDLVKAFDESKRFFSLPPGEKMKLARKEFRGYTPQDPTLGLHGDSKESYYIGPMADSASVKLNQWPSEELLENWRPSIEAIYWKLFEAGKKLYSLIALSLNMDEDFFDKIGAVDKPSAFLRLLRYPGEMGPHQEICSAHSDTGALTLLMTDGVPGLQICRDKLKEPRVWEDVPYMEGAFIVNIGDLMERWTNCLYRSTMHRVKRTGKERYSMAFFLDPHPDCVVECLKSCCSESCPPR</sequence>
<feature type="domain" description="Fe2OG dioxygenase" evidence="6">
    <location>
        <begin position="347"/>
        <end position="449"/>
    </location>
</feature>
<dbReference type="Proteomes" id="UP000289340">
    <property type="component" value="Chromosome 11"/>
</dbReference>
<keyword evidence="4 5" id="KW-0408">Iron</keyword>
<evidence type="ECO:0000256" key="3">
    <source>
        <dbReference type="ARBA" id="ARBA00023002"/>
    </source>
</evidence>
<proteinExistence type="inferred from homology"/>
<dbReference type="GO" id="GO:0051213">
    <property type="term" value="F:dioxygenase activity"/>
    <property type="evidence" value="ECO:0007669"/>
    <property type="project" value="UniProtKB-ARBA"/>
</dbReference>
<keyword evidence="2 5" id="KW-0479">Metal-binding</keyword>
<dbReference type="Pfam" id="PF14226">
    <property type="entry name" value="DIOX_N"/>
    <property type="match status" value="1"/>
</dbReference>
<keyword evidence="3 5" id="KW-0560">Oxidoreductase</keyword>
<evidence type="ECO:0000256" key="4">
    <source>
        <dbReference type="ARBA" id="ARBA00023004"/>
    </source>
</evidence>
<dbReference type="Pfam" id="PF03171">
    <property type="entry name" value="2OG-FeII_Oxy"/>
    <property type="match status" value="2"/>
</dbReference>
<dbReference type="InterPro" id="IPR026992">
    <property type="entry name" value="DIOX_N"/>
</dbReference>
<protein>
    <submittedName>
        <fullName evidence="7">2-oxoglutarate-Fe(II) type oxidoreductase hxnY isoform G</fullName>
    </submittedName>
</protein>
<dbReference type="PANTHER" id="PTHR10209:SF590">
    <property type="entry name" value="2-OXOGLUTARATE (2OG) AND FE(II)-DEPENDENT OXYGENASE SUPERFAMILY PROTEIN"/>
    <property type="match status" value="1"/>
</dbReference>
<comment type="similarity">
    <text evidence="1 5">Belongs to the iron/ascorbate-dependent oxidoreductase family.</text>
</comment>
<dbReference type="AlphaFoldDB" id="A0A445HWX9"/>
<evidence type="ECO:0000313" key="7">
    <source>
        <dbReference type="EMBL" id="RZB78162.1"/>
    </source>
</evidence>
<dbReference type="FunFam" id="2.60.120.330:FF:000006">
    <property type="entry name" value="2-oxoglutarate-Fe(II) type oxidoreductase hxnY"/>
    <property type="match status" value="1"/>
</dbReference>
<evidence type="ECO:0000256" key="1">
    <source>
        <dbReference type="ARBA" id="ARBA00008056"/>
    </source>
</evidence>
<reference evidence="7 8" key="1">
    <citation type="submission" date="2018-09" db="EMBL/GenBank/DDBJ databases">
        <title>A high-quality reference genome of wild soybean provides a powerful tool to mine soybean genomes.</title>
        <authorList>
            <person name="Xie M."/>
            <person name="Chung C.Y.L."/>
            <person name="Li M.-W."/>
            <person name="Wong F.-L."/>
            <person name="Chan T.-F."/>
            <person name="Lam H.-M."/>
        </authorList>
    </citation>
    <scope>NUCLEOTIDE SEQUENCE [LARGE SCALE GENOMIC DNA]</scope>
    <source>
        <strain evidence="8">cv. W05</strain>
        <tissue evidence="7">Hypocotyl of etiolated seedlings</tissue>
    </source>
</reference>
<dbReference type="PRINTS" id="PR00682">
    <property type="entry name" value="IPNSYNTHASE"/>
</dbReference>
<keyword evidence="8" id="KW-1185">Reference proteome</keyword>
<accession>A0A445HWX9</accession>
<dbReference type="PANTHER" id="PTHR10209">
    <property type="entry name" value="OXIDOREDUCTASE, 2OG-FE II OXYGENASE FAMILY PROTEIN"/>
    <property type="match status" value="1"/>
</dbReference>
<dbReference type="InterPro" id="IPR005123">
    <property type="entry name" value="Oxoglu/Fe-dep_dioxygenase_dom"/>
</dbReference>
<name>A0A445HWX9_GLYSO</name>
<dbReference type="Gene3D" id="2.60.120.330">
    <property type="entry name" value="B-lactam Antibiotic, Isopenicillin N Synthase, Chain"/>
    <property type="match status" value="2"/>
</dbReference>
<evidence type="ECO:0000313" key="8">
    <source>
        <dbReference type="Proteomes" id="UP000289340"/>
    </source>
</evidence>
<dbReference type="EMBL" id="QZWG01000011">
    <property type="protein sequence ID" value="RZB78162.1"/>
    <property type="molecule type" value="Genomic_DNA"/>
</dbReference>
<gene>
    <name evidence="7" type="ORF">D0Y65_028874</name>
</gene>
<dbReference type="InterPro" id="IPR044861">
    <property type="entry name" value="IPNS-like_FE2OG_OXY"/>
</dbReference>
<dbReference type="PROSITE" id="PS51471">
    <property type="entry name" value="FE2OG_OXY"/>
    <property type="match status" value="1"/>
</dbReference>
<organism evidence="7 8">
    <name type="scientific">Glycine soja</name>
    <name type="common">Wild soybean</name>
    <dbReference type="NCBI Taxonomy" id="3848"/>
    <lineage>
        <taxon>Eukaryota</taxon>
        <taxon>Viridiplantae</taxon>
        <taxon>Streptophyta</taxon>
        <taxon>Embryophyta</taxon>
        <taxon>Tracheophyta</taxon>
        <taxon>Spermatophyta</taxon>
        <taxon>Magnoliopsida</taxon>
        <taxon>eudicotyledons</taxon>
        <taxon>Gunneridae</taxon>
        <taxon>Pentapetalae</taxon>
        <taxon>rosids</taxon>
        <taxon>fabids</taxon>
        <taxon>Fabales</taxon>
        <taxon>Fabaceae</taxon>
        <taxon>Papilionoideae</taxon>
        <taxon>50 kb inversion clade</taxon>
        <taxon>NPAAA clade</taxon>
        <taxon>indigoferoid/millettioid clade</taxon>
        <taxon>Phaseoleae</taxon>
        <taxon>Glycine</taxon>
        <taxon>Glycine subgen. Soja</taxon>
    </lineage>
</organism>
<dbReference type="SUPFAM" id="SSF51197">
    <property type="entry name" value="Clavaminate synthase-like"/>
    <property type="match status" value="2"/>
</dbReference>